<dbReference type="GO" id="GO:0007155">
    <property type="term" value="P:cell adhesion"/>
    <property type="evidence" value="ECO:0007669"/>
    <property type="project" value="InterPro"/>
</dbReference>
<dbReference type="PANTHER" id="PTHR30288:SF0">
    <property type="entry name" value="FLAGELLAR HOOK-ASSOCIATED PROTEIN 2"/>
    <property type="match status" value="1"/>
</dbReference>
<name>A0A6P2T6V9_BURL3</name>
<organism evidence="8 9">
    <name type="scientific">Burkholderia lata (strain ATCC 17760 / DSM 23089 / LMG 22485 / NCIMB 9086 / R18194 / 383)</name>
    <dbReference type="NCBI Taxonomy" id="482957"/>
    <lineage>
        <taxon>Bacteria</taxon>
        <taxon>Pseudomonadati</taxon>
        <taxon>Pseudomonadota</taxon>
        <taxon>Betaproteobacteria</taxon>
        <taxon>Burkholderiales</taxon>
        <taxon>Burkholderiaceae</taxon>
        <taxon>Burkholderia</taxon>
        <taxon>Burkholderia cepacia complex</taxon>
    </lineage>
</organism>
<dbReference type="Pfam" id="PF02465">
    <property type="entry name" value="FliD_N"/>
    <property type="match status" value="1"/>
</dbReference>
<comment type="function">
    <text evidence="5">Required for morphogenesis and for the elongation of the flagellar filament by facilitating polymerization of the flagellin monomers at the tip of growing filament. Forms a capping structure, which prevents flagellin subunits (transported through the central channel of the flagellum) from leaking out without polymerization at the distal end.</text>
</comment>
<accession>A0A6P2T6V9</accession>
<dbReference type="InterPro" id="IPR010809">
    <property type="entry name" value="FliD_C"/>
</dbReference>
<dbReference type="RefSeq" id="WP_174949707.1">
    <property type="nucleotide sequence ID" value="NZ_CABVQH010000003.1"/>
</dbReference>
<dbReference type="PANTHER" id="PTHR30288">
    <property type="entry name" value="FLAGELLAR CAP/ASSEMBLY PROTEIN FLID"/>
    <property type="match status" value="1"/>
</dbReference>
<dbReference type="GO" id="GO:0009421">
    <property type="term" value="C:bacterial-type flagellum filament cap"/>
    <property type="evidence" value="ECO:0007669"/>
    <property type="project" value="InterPro"/>
</dbReference>
<evidence type="ECO:0000256" key="3">
    <source>
        <dbReference type="ARBA" id="ARBA00023054"/>
    </source>
</evidence>
<feature type="domain" description="Flagellar hook-associated protein 2 C-terminal" evidence="7">
    <location>
        <begin position="253"/>
        <end position="478"/>
    </location>
</feature>
<evidence type="ECO:0000259" key="6">
    <source>
        <dbReference type="Pfam" id="PF02465"/>
    </source>
</evidence>
<evidence type="ECO:0000313" key="9">
    <source>
        <dbReference type="Proteomes" id="UP000494260"/>
    </source>
</evidence>
<keyword evidence="8" id="KW-0966">Cell projection</keyword>
<dbReference type="AlphaFoldDB" id="A0A6P2T6V9"/>
<evidence type="ECO:0000313" key="8">
    <source>
        <dbReference type="EMBL" id="VWC59172.1"/>
    </source>
</evidence>
<dbReference type="EMBL" id="CABVQH010000003">
    <property type="protein sequence ID" value="VWC59172.1"/>
    <property type="molecule type" value="Genomic_DNA"/>
</dbReference>
<keyword evidence="4 5" id="KW-0975">Bacterial flagellum</keyword>
<reference evidence="8 9" key="1">
    <citation type="submission" date="2019-09" db="EMBL/GenBank/DDBJ databases">
        <authorList>
            <person name="Depoorter E."/>
        </authorList>
    </citation>
    <scope>NUCLEOTIDE SEQUENCE [LARGE SCALE GENOMIC DNA]</scope>
    <source>
        <strain evidence="8">R-18109</strain>
    </source>
</reference>
<proteinExistence type="inferred from homology"/>
<evidence type="ECO:0000256" key="1">
    <source>
        <dbReference type="ARBA" id="ARBA00009764"/>
    </source>
</evidence>
<keyword evidence="3" id="KW-0175">Coiled coil</keyword>
<keyword evidence="8" id="KW-0282">Flagellum</keyword>
<comment type="subcellular location">
    <subcellularLocation>
        <location evidence="5">Secreted</location>
    </subcellularLocation>
    <subcellularLocation>
        <location evidence="5">Bacterial flagellum</location>
    </subcellularLocation>
</comment>
<evidence type="ECO:0000256" key="4">
    <source>
        <dbReference type="ARBA" id="ARBA00023143"/>
    </source>
</evidence>
<dbReference type="Pfam" id="PF07196">
    <property type="entry name" value="Flagellin_IN"/>
    <property type="match status" value="1"/>
</dbReference>
<dbReference type="Pfam" id="PF07195">
    <property type="entry name" value="FliD_C"/>
    <property type="match status" value="1"/>
</dbReference>
<feature type="domain" description="Flagellar hook-associated protein 2 N-terminal" evidence="6">
    <location>
        <begin position="34"/>
        <end position="127"/>
    </location>
</feature>
<dbReference type="InterPro" id="IPR040026">
    <property type="entry name" value="FliD"/>
</dbReference>
<gene>
    <name evidence="8" type="ORF">BLA18109_01314</name>
</gene>
<evidence type="ECO:0000256" key="5">
    <source>
        <dbReference type="RuleBase" id="RU362066"/>
    </source>
</evidence>
<keyword evidence="8" id="KW-0969">Cilium</keyword>
<dbReference type="GO" id="GO:0009424">
    <property type="term" value="C:bacterial-type flagellum hook"/>
    <property type="evidence" value="ECO:0007669"/>
    <property type="project" value="UniProtKB-UniRule"/>
</dbReference>
<dbReference type="GO" id="GO:0071973">
    <property type="term" value="P:bacterial-type flagellum-dependent cell motility"/>
    <property type="evidence" value="ECO:0007669"/>
    <property type="project" value="TreeGrafter"/>
</dbReference>
<comment type="subunit">
    <text evidence="2 5">Homopentamer.</text>
</comment>
<keyword evidence="5" id="KW-0964">Secreted</keyword>
<dbReference type="Proteomes" id="UP000494260">
    <property type="component" value="Unassembled WGS sequence"/>
</dbReference>
<dbReference type="GO" id="GO:0005576">
    <property type="term" value="C:extracellular region"/>
    <property type="evidence" value="ECO:0007669"/>
    <property type="project" value="UniProtKB-SubCell"/>
</dbReference>
<evidence type="ECO:0000259" key="7">
    <source>
        <dbReference type="Pfam" id="PF07195"/>
    </source>
</evidence>
<dbReference type="InterPro" id="IPR010810">
    <property type="entry name" value="Flagellin_hook_IN_motif"/>
</dbReference>
<comment type="similarity">
    <text evidence="1 5">Belongs to the FliD family.</text>
</comment>
<protein>
    <recommendedName>
        <fullName evidence="5">Flagellar hook-associated protein 2</fullName>
        <shortName evidence="5">HAP2</shortName>
    </recommendedName>
    <alternativeName>
        <fullName evidence="5">Flagellar cap protein</fullName>
    </alternativeName>
</protein>
<dbReference type="InterPro" id="IPR003481">
    <property type="entry name" value="FliD_N"/>
</dbReference>
<evidence type="ECO:0000256" key="2">
    <source>
        <dbReference type="ARBA" id="ARBA00011255"/>
    </source>
</evidence>
<sequence>MAINTPVNSSANSNSVMQQAVQSIISGSTGNTSDINALVKVLVNAKTAGRAASLTSAQTNSTTQISAFGALSSALSALEAGLASLKNGALQSTFNAVASGKGLTATAGVGAVAGTYTVGVTQIATSQALASSGFDGSKALGTGTLTLSLGSQSFKVPVGSTNNTLSGIAAAINTASDNPGISATVIKGTDGSHLVLSSTKTGSANAISVAVGDVSGDNGLSSLGVKSTADTSGGASKIESANSAAAWQQSTAAQDAKFTLNGIASTSASNAVSGVLTGVTLNLSADAISATGPQTLTVSTDTKAQAATITNFVNLYNTVVKTMGALTSFTPGANSQGALIGDSTLNTIRNSLASSVALGVPNENGNGHTNLMTLGISLEKDGTLKIDSAKLDSALSSNQAGVARLFNSKNGIGAHLAEQIAPFTKKDGMIDVRTNALNADLKRVTKQQSDLTDYADQLTKQYQAQFTALNSLMAKMNSNTKYLTQLFGGANSAGTLANK</sequence>